<accession>A0ABT9RGH1</accession>
<keyword evidence="2" id="KW-1185">Reference proteome</keyword>
<gene>
    <name evidence="1" type="ORF">J2S55_007080</name>
</gene>
<evidence type="ECO:0000313" key="1">
    <source>
        <dbReference type="EMBL" id="MDP9867814.1"/>
    </source>
</evidence>
<evidence type="ECO:0008006" key="3">
    <source>
        <dbReference type="Google" id="ProtNLM"/>
    </source>
</evidence>
<evidence type="ECO:0000313" key="2">
    <source>
        <dbReference type="Proteomes" id="UP001230426"/>
    </source>
</evidence>
<organism evidence="1 2">
    <name type="scientific">Streptosporangium brasiliense</name>
    <dbReference type="NCBI Taxonomy" id="47480"/>
    <lineage>
        <taxon>Bacteria</taxon>
        <taxon>Bacillati</taxon>
        <taxon>Actinomycetota</taxon>
        <taxon>Actinomycetes</taxon>
        <taxon>Streptosporangiales</taxon>
        <taxon>Streptosporangiaceae</taxon>
        <taxon>Streptosporangium</taxon>
    </lineage>
</organism>
<name>A0ABT9RGH1_9ACTN</name>
<comment type="caution">
    <text evidence="1">The sequence shown here is derived from an EMBL/GenBank/DDBJ whole genome shotgun (WGS) entry which is preliminary data.</text>
</comment>
<dbReference type="Proteomes" id="UP001230426">
    <property type="component" value="Unassembled WGS sequence"/>
</dbReference>
<protein>
    <recommendedName>
        <fullName evidence="3">Resolvase/invertase-type recombinase catalytic domain-containing protein</fullName>
    </recommendedName>
</protein>
<dbReference type="EMBL" id="JAUSRB010000002">
    <property type="protein sequence ID" value="MDP9867814.1"/>
    <property type="molecule type" value="Genomic_DNA"/>
</dbReference>
<proteinExistence type="predicted"/>
<sequence length="34" mass="3577">MGYVTTSETANSVAVRELIGELRAHCARRSAVAG</sequence>
<reference evidence="1 2" key="1">
    <citation type="submission" date="2023-07" db="EMBL/GenBank/DDBJ databases">
        <title>Sequencing the genomes of 1000 actinobacteria strains.</title>
        <authorList>
            <person name="Klenk H.-P."/>
        </authorList>
    </citation>
    <scope>NUCLEOTIDE SEQUENCE [LARGE SCALE GENOMIC DNA]</scope>
    <source>
        <strain evidence="1 2">DSM 44109</strain>
    </source>
</reference>